<feature type="region of interest" description="Disordered" evidence="1">
    <location>
        <begin position="89"/>
        <end position="142"/>
    </location>
</feature>
<organism evidence="2 3">
    <name type="scientific">Xylaria grammica</name>
    <dbReference type="NCBI Taxonomy" id="363999"/>
    <lineage>
        <taxon>Eukaryota</taxon>
        <taxon>Fungi</taxon>
        <taxon>Dikarya</taxon>
        <taxon>Ascomycota</taxon>
        <taxon>Pezizomycotina</taxon>
        <taxon>Sordariomycetes</taxon>
        <taxon>Xylariomycetidae</taxon>
        <taxon>Xylariales</taxon>
        <taxon>Xylariaceae</taxon>
        <taxon>Xylaria</taxon>
    </lineage>
</organism>
<evidence type="ECO:0000313" key="3">
    <source>
        <dbReference type="Proteomes" id="UP000286045"/>
    </source>
</evidence>
<dbReference type="AlphaFoldDB" id="A0A439D0Q2"/>
<feature type="compositionally biased region" description="Pro residues" evidence="1">
    <location>
        <begin position="123"/>
        <end position="142"/>
    </location>
</feature>
<sequence>MVQIGTQDRVYKVGRASWVVPGLLPPPIVYLAYLALQSSYAADNILDAGKTYMMVTHTRTTLRGTDNPVTSSQRLLPENYVFRIDARSREADTETRKKFRREAMKHTDALFPPGGLFASADAPRPPPPPDPPVPNPQPPNEH</sequence>
<gene>
    <name evidence="2" type="ORF">EKO27_g7067</name>
</gene>
<reference evidence="2 3" key="1">
    <citation type="submission" date="2018-12" db="EMBL/GenBank/DDBJ databases">
        <title>Draft genome sequence of Xylaria grammica IHI A82.</title>
        <authorList>
            <person name="Buettner E."/>
            <person name="Kellner H."/>
        </authorList>
    </citation>
    <scope>NUCLEOTIDE SEQUENCE [LARGE SCALE GENOMIC DNA]</scope>
    <source>
        <strain evidence="2 3">IHI A82</strain>
    </source>
</reference>
<feature type="compositionally biased region" description="Basic and acidic residues" evidence="1">
    <location>
        <begin position="89"/>
        <end position="108"/>
    </location>
</feature>
<dbReference type="Proteomes" id="UP000286045">
    <property type="component" value="Unassembled WGS sequence"/>
</dbReference>
<accession>A0A439D0Q2</accession>
<evidence type="ECO:0000313" key="2">
    <source>
        <dbReference type="EMBL" id="RWA08035.1"/>
    </source>
</evidence>
<keyword evidence="3" id="KW-1185">Reference proteome</keyword>
<evidence type="ECO:0000256" key="1">
    <source>
        <dbReference type="SAM" id="MobiDB-lite"/>
    </source>
</evidence>
<protein>
    <submittedName>
        <fullName evidence="2">Uncharacterized protein</fullName>
    </submittedName>
</protein>
<name>A0A439D0Q2_9PEZI</name>
<proteinExistence type="predicted"/>
<comment type="caution">
    <text evidence="2">The sequence shown here is derived from an EMBL/GenBank/DDBJ whole genome shotgun (WGS) entry which is preliminary data.</text>
</comment>
<dbReference type="EMBL" id="RYZI01000222">
    <property type="protein sequence ID" value="RWA08035.1"/>
    <property type="molecule type" value="Genomic_DNA"/>
</dbReference>